<proteinExistence type="predicted"/>
<dbReference type="EC" id="2.7.13.3" evidence="2"/>
<dbReference type="STRING" id="714943.Mucpa_7114"/>
<evidence type="ECO:0000256" key="8">
    <source>
        <dbReference type="SAM" id="Phobius"/>
    </source>
</evidence>
<evidence type="ECO:0000256" key="4">
    <source>
        <dbReference type="ARBA" id="ARBA00022679"/>
    </source>
</evidence>
<organism evidence="10 11">
    <name type="scientific">Mucilaginibacter paludis DSM 18603</name>
    <dbReference type="NCBI Taxonomy" id="714943"/>
    <lineage>
        <taxon>Bacteria</taxon>
        <taxon>Pseudomonadati</taxon>
        <taxon>Bacteroidota</taxon>
        <taxon>Sphingobacteriia</taxon>
        <taxon>Sphingobacteriales</taxon>
        <taxon>Sphingobacteriaceae</taxon>
        <taxon>Mucilaginibacter</taxon>
    </lineage>
</organism>
<dbReference type="GO" id="GO:0000155">
    <property type="term" value="F:phosphorelay sensor kinase activity"/>
    <property type="evidence" value="ECO:0007669"/>
    <property type="project" value="InterPro"/>
</dbReference>
<evidence type="ECO:0000256" key="2">
    <source>
        <dbReference type="ARBA" id="ARBA00012438"/>
    </source>
</evidence>
<dbReference type="SUPFAM" id="SSF55874">
    <property type="entry name" value="ATPase domain of HSP90 chaperone/DNA topoisomerase II/histidine kinase"/>
    <property type="match status" value="1"/>
</dbReference>
<dbReference type="OrthoDB" id="1522504at2"/>
<evidence type="ECO:0000256" key="3">
    <source>
        <dbReference type="ARBA" id="ARBA00022553"/>
    </source>
</evidence>
<dbReference type="InterPro" id="IPR036097">
    <property type="entry name" value="HisK_dim/P_sf"/>
</dbReference>
<dbReference type="EMBL" id="CM001403">
    <property type="protein sequence ID" value="EHQ31157.1"/>
    <property type="molecule type" value="Genomic_DNA"/>
</dbReference>
<dbReference type="SMART" id="SM00387">
    <property type="entry name" value="HATPase_c"/>
    <property type="match status" value="1"/>
</dbReference>
<dbReference type="InterPro" id="IPR003594">
    <property type="entry name" value="HATPase_dom"/>
</dbReference>
<keyword evidence="6 10" id="KW-0418">Kinase</keyword>
<accession>H1Y9X4</accession>
<dbReference type="Gene3D" id="1.10.287.130">
    <property type="match status" value="1"/>
</dbReference>
<keyword evidence="7 8" id="KW-1133">Transmembrane helix</keyword>
<evidence type="ECO:0000313" key="10">
    <source>
        <dbReference type="EMBL" id="EHQ31157.1"/>
    </source>
</evidence>
<dbReference type="Pfam" id="PF00512">
    <property type="entry name" value="HisKA"/>
    <property type="match status" value="1"/>
</dbReference>
<keyword evidence="5 8" id="KW-0812">Transmembrane</keyword>
<dbReference type="CDD" id="cd00082">
    <property type="entry name" value="HisKA"/>
    <property type="match status" value="1"/>
</dbReference>
<keyword evidence="8" id="KW-0472">Membrane</keyword>
<dbReference type="SUPFAM" id="SSF47384">
    <property type="entry name" value="Homodimeric domain of signal transducing histidine kinase"/>
    <property type="match status" value="1"/>
</dbReference>
<evidence type="ECO:0000256" key="5">
    <source>
        <dbReference type="ARBA" id="ARBA00022692"/>
    </source>
</evidence>
<sequence>MKLFARYNRINVLTTVIVLFITGIIYYQAISYILNHQVDKDIKTEEQEILDYIGKYNSLPEPADSKYQQVKFSPLSHPIERQFVNSDFFNKKEQQYESGRGLLTSALVNGHYYQINITESKVETEDLITIVFMITIGVIVFLVLILFITNRFVLNRMWQPFYSMLNQLRLFNLSDGTDVSVAHSKIDEFNELNQAIVQMSSRVKGDYRDLKDFTENAAHELMTPIAVINSKLDTLLQTGEYNEPQSNLLTDVYGAVSRLSRLNQSLLLLVKIENKLLHDEQLIDFKPLIEEKIGEFKELFGSKEISVVCQLEEKQLLISRYLTEILLNNLISNAMRHNYYRGQILIRLTAEKLIIQNTGDTVALEDKDIFKRFNKSSGSEGTGLGLTISRQICTNYGLQFGYSFESPFHTFSLNFTAAAV</sequence>
<evidence type="ECO:0000313" key="11">
    <source>
        <dbReference type="Proteomes" id="UP000002774"/>
    </source>
</evidence>
<protein>
    <recommendedName>
        <fullName evidence="2">histidine kinase</fullName>
        <ecNumber evidence="2">2.7.13.3</ecNumber>
    </recommendedName>
</protein>
<dbReference type="InterPro" id="IPR005467">
    <property type="entry name" value="His_kinase_dom"/>
</dbReference>
<comment type="catalytic activity">
    <reaction evidence="1">
        <text>ATP + protein L-histidine = ADP + protein N-phospho-L-histidine.</text>
        <dbReference type="EC" id="2.7.13.3"/>
    </reaction>
</comment>
<dbReference type="RefSeq" id="WP_008513402.1">
    <property type="nucleotide sequence ID" value="NZ_CM001403.1"/>
</dbReference>
<dbReference type="eggNOG" id="COG2205">
    <property type="taxonomic scope" value="Bacteria"/>
</dbReference>
<feature type="transmembrane region" description="Helical" evidence="8">
    <location>
        <begin position="12"/>
        <end position="34"/>
    </location>
</feature>
<keyword evidence="3" id="KW-0597">Phosphoprotein</keyword>
<dbReference type="PANTHER" id="PTHR45436:SF5">
    <property type="entry name" value="SENSOR HISTIDINE KINASE TRCS"/>
    <property type="match status" value="1"/>
</dbReference>
<feature type="domain" description="Histidine kinase" evidence="9">
    <location>
        <begin position="216"/>
        <end position="401"/>
    </location>
</feature>
<keyword evidence="11" id="KW-1185">Reference proteome</keyword>
<dbReference type="Proteomes" id="UP000002774">
    <property type="component" value="Chromosome"/>
</dbReference>
<name>H1Y9X4_9SPHI</name>
<dbReference type="Pfam" id="PF02518">
    <property type="entry name" value="HATPase_c"/>
    <property type="match status" value="1"/>
</dbReference>
<dbReference type="AlphaFoldDB" id="H1Y9X4"/>
<dbReference type="Gene3D" id="3.30.565.10">
    <property type="entry name" value="Histidine kinase-like ATPase, C-terminal domain"/>
    <property type="match status" value="1"/>
</dbReference>
<dbReference type="GO" id="GO:0005886">
    <property type="term" value="C:plasma membrane"/>
    <property type="evidence" value="ECO:0007669"/>
    <property type="project" value="TreeGrafter"/>
</dbReference>
<dbReference type="PROSITE" id="PS50109">
    <property type="entry name" value="HIS_KIN"/>
    <property type="match status" value="1"/>
</dbReference>
<dbReference type="InterPro" id="IPR003661">
    <property type="entry name" value="HisK_dim/P_dom"/>
</dbReference>
<feature type="transmembrane region" description="Helical" evidence="8">
    <location>
        <begin position="127"/>
        <end position="148"/>
    </location>
</feature>
<dbReference type="HOGENOM" id="CLU_000445_89_35_10"/>
<keyword evidence="4" id="KW-0808">Transferase</keyword>
<gene>
    <name evidence="10" type="ORF">Mucpa_7114</name>
</gene>
<dbReference type="InterPro" id="IPR036890">
    <property type="entry name" value="HATPase_C_sf"/>
</dbReference>
<evidence type="ECO:0000259" key="9">
    <source>
        <dbReference type="PROSITE" id="PS50109"/>
    </source>
</evidence>
<dbReference type="PANTHER" id="PTHR45436">
    <property type="entry name" value="SENSOR HISTIDINE KINASE YKOH"/>
    <property type="match status" value="1"/>
</dbReference>
<evidence type="ECO:0000256" key="1">
    <source>
        <dbReference type="ARBA" id="ARBA00000085"/>
    </source>
</evidence>
<dbReference type="SMART" id="SM00388">
    <property type="entry name" value="HisKA"/>
    <property type="match status" value="1"/>
</dbReference>
<evidence type="ECO:0000256" key="6">
    <source>
        <dbReference type="ARBA" id="ARBA00022777"/>
    </source>
</evidence>
<evidence type="ECO:0000256" key="7">
    <source>
        <dbReference type="ARBA" id="ARBA00022989"/>
    </source>
</evidence>
<reference evidence="10" key="1">
    <citation type="submission" date="2011-09" db="EMBL/GenBank/DDBJ databases">
        <title>The permanent draft genome of Mucilaginibacter paludis DSM 18603.</title>
        <authorList>
            <consortium name="US DOE Joint Genome Institute (JGI-PGF)"/>
            <person name="Lucas S."/>
            <person name="Han J."/>
            <person name="Lapidus A."/>
            <person name="Bruce D."/>
            <person name="Goodwin L."/>
            <person name="Pitluck S."/>
            <person name="Peters L."/>
            <person name="Kyrpides N."/>
            <person name="Mavromatis K."/>
            <person name="Ivanova N."/>
            <person name="Mikhailova N."/>
            <person name="Held B."/>
            <person name="Detter J.C."/>
            <person name="Tapia R."/>
            <person name="Han C."/>
            <person name="Land M."/>
            <person name="Hauser L."/>
            <person name="Markowitz V."/>
            <person name="Cheng J.-F."/>
            <person name="Hugenholtz P."/>
            <person name="Woyke T."/>
            <person name="Wu D."/>
            <person name="Tindall B."/>
            <person name="Brambilla E."/>
            <person name="Klenk H.-P."/>
            <person name="Eisen J.A."/>
        </authorList>
    </citation>
    <scope>NUCLEOTIDE SEQUENCE [LARGE SCALE GENOMIC DNA]</scope>
    <source>
        <strain evidence="10">DSM 18603</strain>
    </source>
</reference>
<dbReference type="InterPro" id="IPR050428">
    <property type="entry name" value="TCS_sensor_his_kinase"/>
</dbReference>